<proteinExistence type="predicted"/>
<organism evidence="2 3">
    <name type="scientific">Trema orientale</name>
    <name type="common">Charcoal tree</name>
    <name type="synonym">Celtis orientalis</name>
    <dbReference type="NCBI Taxonomy" id="63057"/>
    <lineage>
        <taxon>Eukaryota</taxon>
        <taxon>Viridiplantae</taxon>
        <taxon>Streptophyta</taxon>
        <taxon>Embryophyta</taxon>
        <taxon>Tracheophyta</taxon>
        <taxon>Spermatophyta</taxon>
        <taxon>Magnoliopsida</taxon>
        <taxon>eudicotyledons</taxon>
        <taxon>Gunneridae</taxon>
        <taxon>Pentapetalae</taxon>
        <taxon>rosids</taxon>
        <taxon>fabids</taxon>
        <taxon>Rosales</taxon>
        <taxon>Cannabaceae</taxon>
        <taxon>Trema</taxon>
    </lineage>
</organism>
<evidence type="ECO:0000313" key="3">
    <source>
        <dbReference type="Proteomes" id="UP000237000"/>
    </source>
</evidence>
<keyword evidence="3" id="KW-1185">Reference proteome</keyword>
<evidence type="ECO:0000313" key="2">
    <source>
        <dbReference type="EMBL" id="POO02368.1"/>
    </source>
</evidence>
<dbReference type="EMBL" id="JXTC01000005">
    <property type="protein sequence ID" value="POO02368.1"/>
    <property type="molecule type" value="Genomic_DNA"/>
</dbReference>
<feature type="compositionally biased region" description="Basic residues" evidence="1">
    <location>
        <begin position="99"/>
        <end position="111"/>
    </location>
</feature>
<name>A0A2P5FX45_TREOI</name>
<comment type="caution">
    <text evidence="2">The sequence shown here is derived from an EMBL/GenBank/DDBJ whole genome shotgun (WGS) entry which is preliminary data.</text>
</comment>
<dbReference type="InParanoid" id="A0A2P5FX45"/>
<reference evidence="3" key="1">
    <citation type="submission" date="2016-06" db="EMBL/GenBank/DDBJ databases">
        <title>Parallel loss of symbiosis genes in relatives of nitrogen-fixing non-legume Parasponia.</title>
        <authorList>
            <person name="Van Velzen R."/>
            <person name="Holmer R."/>
            <person name="Bu F."/>
            <person name="Rutten L."/>
            <person name="Van Zeijl A."/>
            <person name="Liu W."/>
            <person name="Santuari L."/>
            <person name="Cao Q."/>
            <person name="Sharma T."/>
            <person name="Shen D."/>
            <person name="Roswanjaya Y."/>
            <person name="Wardhani T."/>
            <person name="Kalhor M.S."/>
            <person name="Jansen J."/>
            <person name="Van den Hoogen J."/>
            <person name="Gungor B."/>
            <person name="Hartog M."/>
            <person name="Hontelez J."/>
            <person name="Verver J."/>
            <person name="Yang W.-C."/>
            <person name="Schijlen E."/>
            <person name="Repin R."/>
            <person name="Schilthuizen M."/>
            <person name="Schranz E."/>
            <person name="Heidstra R."/>
            <person name="Miyata K."/>
            <person name="Fedorova E."/>
            <person name="Kohlen W."/>
            <person name="Bisseling T."/>
            <person name="Smit S."/>
            <person name="Geurts R."/>
        </authorList>
    </citation>
    <scope>NUCLEOTIDE SEQUENCE [LARGE SCALE GENOMIC DNA]</scope>
    <source>
        <strain evidence="3">cv. RG33-2</strain>
    </source>
</reference>
<accession>A0A2P5FX45</accession>
<evidence type="ECO:0000256" key="1">
    <source>
        <dbReference type="SAM" id="MobiDB-lite"/>
    </source>
</evidence>
<sequence length="117" mass="13317">MEEVIGELHRGPQDADTIVTYSPSPSPVRDRRSRDDYRSPVHSRSISRSPPHGDRSYRRSPSRSPPHDDGDYRRSLSPRENGRSLPDGKEHAPTQSRSPRGKSRSPSRSRSRSYSPR</sequence>
<dbReference type="AlphaFoldDB" id="A0A2P5FX45"/>
<feature type="compositionally biased region" description="Basic and acidic residues" evidence="1">
    <location>
        <begin position="1"/>
        <end position="13"/>
    </location>
</feature>
<feature type="region of interest" description="Disordered" evidence="1">
    <location>
        <begin position="1"/>
        <end position="117"/>
    </location>
</feature>
<protein>
    <submittedName>
        <fullName evidence="2">Uncharacterized protein</fullName>
    </submittedName>
</protein>
<dbReference type="Proteomes" id="UP000237000">
    <property type="component" value="Unassembled WGS sequence"/>
</dbReference>
<gene>
    <name evidence="2" type="ORF">TorRG33x02_021520</name>
</gene>
<feature type="compositionally biased region" description="Basic and acidic residues" evidence="1">
    <location>
        <begin position="65"/>
        <end position="74"/>
    </location>
</feature>
<dbReference type="STRING" id="63057.A0A2P5FX45"/>
<feature type="compositionally biased region" description="Basic and acidic residues" evidence="1">
    <location>
        <begin position="28"/>
        <end position="39"/>
    </location>
</feature>
<feature type="compositionally biased region" description="Basic and acidic residues" evidence="1">
    <location>
        <begin position="80"/>
        <end position="92"/>
    </location>
</feature>